<dbReference type="AlphaFoldDB" id="A0A645I494"/>
<gene>
    <name evidence="1" type="ORF">SDC9_193658</name>
</gene>
<organism evidence="1">
    <name type="scientific">bioreactor metagenome</name>
    <dbReference type="NCBI Taxonomy" id="1076179"/>
    <lineage>
        <taxon>unclassified sequences</taxon>
        <taxon>metagenomes</taxon>
        <taxon>ecological metagenomes</taxon>
    </lineage>
</organism>
<evidence type="ECO:0000313" key="1">
    <source>
        <dbReference type="EMBL" id="MPN46078.1"/>
    </source>
</evidence>
<protein>
    <recommendedName>
        <fullName evidence="2">UspA domain-containing protein</fullName>
    </recommendedName>
</protein>
<evidence type="ECO:0008006" key="2">
    <source>
        <dbReference type="Google" id="ProtNLM"/>
    </source>
</evidence>
<reference evidence="1" key="1">
    <citation type="submission" date="2019-08" db="EMBL/GenBank/DDBJ databases">
        <authorList>
            <person name="Kucharzyk K."/>
            <person name="Murdoch R.W."/>
            <person name="Higgins S."/>
            <person name="Loffler F."/>
        </authorList>
    </citation>
    <scope>NUCLEOTIDE SEQUENCE</scope>
</reference>
<accession>A0A645I494</accession>
<comment type="caution">
    <text evidence="1">The sequence shown here is derived from an EMBL/GenBank/DDBJ whole genome shotgun (WGS) entry which is preliminary data.</text>
</comment>
<sequence>MLSIQPRSEAPANTRALEHLFSVSSELGADMAVYYSDSPVDTTRMYIRRYDIQLIVVGCNPSGSSLFVTELRSAFPDLHIAMVMPNGSIADV</sequence>
<name>A0A645I494_9ZZZZ</name>
<proteinExistence type="predicted"/>
<dbReference type="EMBL" id="VSSQ01106433">
    <property type="protein sequence ID" value="MPN46078.1"/>
    <property type="molecule type" value="Genomic_DNA"/>
</dbReference>